<evidence type="ECO:0000256" key="6">
    <source>
        <dbReference type="ARBA" id="ARBA00022989"/>
    </source>
</evidence>
<keyword evidence="6 8" id="KW-1133">Transmembrane helix</keyword>
<feature type="transmembrane region" description="Helical" evidence="8">
    <location>
        <begin position="133"/>
        <end position="152"/>
    </location>
</feature>
<feature type="transmembrane region" description="Helical" evidence="8">
    <location>
        <begin position="372"/>
        <end position="390"/>
    </location>
</feature>
<dbReference type="PANTHER" id="PTHR33908">
    <property type="entry name" value="MANNOSYLTRANSFERASE YKCB-RELATED"/>
    <property type="match status" value="1"/>
</dbReference>
<name>M0CM99_9EURY</name>
<keyword evidence="5 8" id="KW-0812">Transmembrane</keyword>
<dbReference type="Pfam" id="PF13231">
    <property type="entry name" value="PMT_2"/>
    <property type="match status" value="1"/>
</dbReference>
<accession>M0CM99</accession>
<evidence type="ECO:0000256" key="8">
    <source>
        <dbReference type="SAM" id="Phobius"/>
    </source>
</evidence>
<keyword evidence="3" id="KW-0328">Glycosyltransferase</keyword>
<dbReference type="STRING" id="1227488.C477_01215"/>
<dbReference type="RefSeq" id="WP_008892590.1">
    <property type="nucleotide sequence ID" value="NZ_AOIS01000006.1"/>
</dbReference>
<feature type="transmembrane region" description="Helical" evidence="8">
    <location>
        <begin position="83"/>
        <end position="103"/>
    </location>
</feature>
<evidence type="ECO:0000256" key="4">
    <source>
        <dbReference type="ARBA" id="ARBA00022679"/>
    </source>
</evidence>
<keyword evidence="4 10" id="KW-0808">Transferase</keyword>
<dbReference type="GO" id="GO:0016763">
    <property type="term" value="F:pentosyltransferase activity"/>
    <property type="evidence" value="ECO:0007669"/>
    <property type="project" value="TreeGrafter"/>
</dbReference>
<feature type="transmembrane region" description="Helical" evidence="8">
    <location>
        <begin position="317"/>
        <end position="334"/>
    </location>
</feature>
<evidence type="ECO:0000256" key="1">
    <source>
        <dbReference type="ARBA" id="ARBA00004651"/>
    </source>
</evidence>
<dbReference type="EMBL" id="AOIS01000006">
    <property type="protein sequence ID" value="ELZ24395.1"/>
    <property type="molecule type" value="Genomic_DNA"/>
</dbReference>
<dbReference type="InterPro" id="IPR038731">
    <property type="entry name" value="RgtA/B/C-like"/>
</dbReference>
<dbReference type="PATRIC" id="fig|1227488.3.peg.240"/>
<dbReference type="AlphaFoldDB" id="M0CM99"/>
<evidence type="ECO:0000313" key="10">
    <source>
        <dbReference type="EMBL" id="ELZ24395.1"/>
    </source>
</evidence>
<evidence type="ECO:0000256" key="3">
    <source>
        <dbReference type="ARBA" id="ARBA00022676"/>
    </source>
</evidence>
<reference evidence="10 11" key="1">
    <citation type="journal article" date="2014" name="PLoS Genet.">
        <title>Phylogenetically driven sequencing of extremely halophilic archaea reveals strategies for static and dynamic osmo-response.</title>
        <authorList>
            <person name="Becker E.A."/>
            <person name="Seitzer P.M."/>
            <person name="Tritt A."/>
            <person name="Larsen D."/>
            <person name="Krusor M."/>
            <person name="Yao A.I."/>
            <person name="Wu D."/>
            <person name="Madern D."/>
            <person name="Eisen J.A."/>
            <person name="Darling A.E."/>
            <person name="Facciotti M.T."/>
        </authorList>
    </citation>
    <scope>NUCLEOTIDE SEQUENCE [LARGE SCALE GENOMIC DNA]</scope>
    <source>
        <strain evidence="10 11">JCM 13891</strain>
    </source>
</reference>
<evidence type="ECO:0000256" key="2">
    <source>
        <dbReference type="ARBA" id="ARBA00022475"/>
    </source>
</evidence>
<evidence type="ECO:0000256" key="7">
    <source>
        <dbReference type="ARBA" id="ARBA00023136"/>
    </source>
</evidence>
<proteinExistence type="predicted"/>
<feature type="transmembrane region" description="Helical" evidence="8">
    <location>
        <begin position="268"/>
        <end position="297"/>
    </location>
</feature>
<dbReference type="eggNOG" id="arCOG00567">
    <property type="taxonomic scope" value="Archaea"/>
</dbReference>
<dbReference type="GO" id="GO:0005886">
    <property type="term" value="C:plasma membrane"/>
    <property type="evidence" value="ECO:0007669"/>
    <property type="project" value="UniProtKB-SubCell"/>
</dbReference>
<dbReference type="InterPro" id="IPR050297">
    <property type="entry name" value="LipidA_mod_glycosyltrf_83"/>
</dbReference>
<keyword evidence="2" id="KW-1003">Cell membrane</keyword>
<gene>
    <name evidence="10" type="ORF">C477_01215</name>
</gene>
<feature type="domain" description="Glycosyltransferase RgtA/B/C/D-like" evidence="9">
    <location>
        <begin position="62"/>
        <end position="192"/>
    </location>
</feature>
<comment type="caution">
    <text evidence="10">The sequence shown here is derived from an EMBL/GenBank/DDBJ whole genome shotgun (WGS) entry which is preliminary data.</text>
</comment>
<dbReference type="Proteomes" id="UP000011657">
    <property type="component" value="Unassembled WGS sequence"/>
</dbReference>
<dbReference type="OrthoDB" id="114973at2157"/>
<keyword evidence="11" id="KW-1185">Reference proteome</keyword>
<feature type="transmembrane region" description="Helical" evidence="8">
    <location>
        <begin position="12"/>
        <end position="28"/>
    </location>
</feature>
<comment type="subcellular location">
    <subcellularLocation>
        <location evidence="1">Cell membrane</location>
        <topology evidence="1">Multi-pass membrane protein</topology>
    </subcellularLocation>
</comment>
<dbReference type="GO" id="GO:0010041">
    <property type="term" value="P:response to iron(III) ion"/>
    <property type="evidence" value="ECO:0007669"/>
    <property type="project" value="TreeGrafter"/>
</dbReference>
<feature type="transmembrane region" description="Helical" evidence="8">
    <location>
        <begin position="164"/>
        <end position="185"/>
    </location>
</feature>
<evidence type="ECO:0000259" key="9">
    <source>
        <dbReference type="Pfam" id="PF13231"/>
    </source>
</evidence>
<feature type="transmembrane region" description="Helical" evidence="8">
    <location>
        <begin position="340"/>
        <end position="360"/>
    </location>
</feature>
<organism evidence="10 11">
    <name type="scientific">Haloterrigena salina JCM 13891</name>
    <dbReference type="NCBI Taxonomy" id="1227488"/>
    <lineage>
        <taxon>Archaea</taxon>
        <taxon>Methanobacteriati</taxon>
        <taxon>Methanobacteriota</taxon>
        <taxon>Stenosarchaea group</taxon>
        <taxon>Halobacteria</taxon>
        <taxon>Halobacteriales</taxon>
        <taxon>Natrialbaceae</taxon>
        <taxon>Haloterrigena</taxon>
    </lineage>
</organism>
<keyword evidence="7 8" id="KW-0472">Membrane</keyword>
<evidence type="ECO:0000256" key="5">
    <source>
        <dbReference type="ARBA" id="ARBA00022692"/>
    </source>
</evidence>
<evidence type="ECO:0000313" key="11">
    <source>
        <dbReference type="Proteomes" id="UP000011657"/>
    </source>
</evidence>
<dbReference type="GO" id="GO:0008610">
    <property type="term" value="P:lipid biosynthetic process"/>
    <property type="evidence" value="ECO:0007669"/>
    <property type="project" value="UniProtKB-ARBA"/>
</dbReference>
<dbReference type="PANTHER" id="PTHR33908:SF3">
    <property type="entry name" value="UNDECAPRENYL PHOSPHATE-ALPHA-4-AMINO-4-DEOXY-L-ARABINOSE ARABINOSYL TRANSFERASE"/>
    <property type="match status" value="1"/>
</dbReference>
<protein>
    <submittedName>
        <fullName evidence="10">Glycosyl transferase family protein</fullName>
    </submittedName>
</protein>
<sequence length="514" mass="56726">MREITKLTERKYGSILCILIVGAALRLYRLTDRSLWIDEIYSISIRGTEPASEIFLSSTLDSHPPLHYVVLHYWMEVFGNSVVATRIQAVIIGMAGILSLYLLGAELFDSRVGLIAASLLAVSPMHVNASRTVRMYGLLSLLAILSTYFFVLTARNYSYRSVGGYAISTILLLWTHPYAVFVVVAHNVYVVTVFVSNGEPRRLSFSWPRWSMSQVLIALWAFPGVARMLELAVGLSTGATGGLVSWMPDANRYHLIETLLYYAGLPSYYPYIVDATGIRLVAVIVALVAIVCIGVAFGEYGRQGSNRSWSSGQVDGLYLLSLLVGSAIVLPFVISKILRPVYHINSTIVGVFAFFLIVALGASKLPTGSVRTLCVVVLIGGLFVSSGFYLSASSIEPWNDAATHVESDATEGDLVVFNPQWIDTSYTYYAGGTKYETTGISENFSPREADELRTQVEDRDRVWVVSRFTPNLDRVTETVGESHTVQSYDQYGELRVYLFVETGSDDTEADDTSD</sequence>